<gene>
    <name evidence="1" type="ORF">scyTo_0024034</name>
</gene>
<dbReference type="AlphaFoldDB" id="A0A401QC70"/>
<evidence type="ECO:0000313" key="2">
    <source>
        <dbReference type="Proteomes" id="UP000288216"/>
    </source>
</evidence>
<reference evidence="1 2" key="1">
    <citation type="journal article" date="2018" name="Nat. Ecol. Evol.">
        <title>Shark genomes provide insights into elasmobranch evolution and the origin of vertebrates.</title>
        <authorList>
            <person name="Hara Y"/>
            <person name="Yamaguchi K"/>
            <person name="Onimaru K"/>
            <person name="Kadota M"/>
            <person name="Koyanagi M"/>
            <person name="Keeley SD"/>
            <person name="Tatsumi K"/>
            <person name="Tanaka K"/>
            <person name="Motone F"/>
            <person name="Kageyama Y"/>
            <person name="Nozu R"/>
            <person name="Adachi N"/>
            <person name="Nishimura O"/>
            <person name="Nakagawa R"/>
            <person name="Tanegashima C"/>
            <person name="Kiyatake I"/>
            <person name="Matsumoto R"/>
            <person name="Murakumo K"/>
            <person name="Nishida K"/>
            <person name="Terakita A"/>
            <person name="Kuratani S"/>
            <person name="Sato K"/>
            <person name="Hyodo S Kuraku.S."/>
        </authorList>
    </citation>
    <scope>NUCLEOTIDE SEQUENCE [LARGE SCALE GENOMIC DNA]</scope>
</reference>
<dbReference type="Proteomes" id="UP000288216">
    <property type="component" value="Unassembled WGS sequence"/>
</dbReference>
<comment type="caution">
    <text evidence="1">The sequence shown here is derived from an EMBL/GenBank/DDBJ whole genome shotgun (WGS) entry which is preliminary data.</text>
</comment>
<evidence type="ECO:0000313" key="1">
    <source>
        <dbReference type="EMBL" id="GCB82995.1"/>
    </source>
</evidence>
<sequence>PPPHQLQPVGEKSDFQDVTVNISLSCPSQNHPFLRTFKNSDYTYPGLDPTIKPPEVISPLKCLYALQ</sequence>
<accession>A0A401QC70</accession>
<organism evidence="1 2">
    <name type="scientific">Scyliorhinus torazame</name>
    <name type="common">Cloudy catshark</name>
    <name type="synonym">Catulus torazame</name>
    <dbReference type="NCBI Taxonomy" id="75743"/>
    <lineage>
        <taxon>Eukaryota</taxon>
        <taxon>Metazoa</taxon>
        <taxon>Chordata</taxon>
        <taxon>Craniata</taxon>
        <taxon>Vertebrata</taxon>
        <taxon>Chondrichthyes</taxon>
        <taxon>Elasmobranchii</taxon>
        <taxon>Galeomorphii</taxon>
        <taxon>Galeoidea</taxon>
        <taxon>Carcharhiniformes</taxon>
        <taxon>Scyliorhinidae</taxon>
        <taxon>Scyliorhinus</taxon>
    </lineage>
</organism>
<proteinExistence type="predicted"/>
<keyword evidence="2" id="KW-1185">Reference proteome</keyword>
<dbReference type="EMBL" id="BFAA01037956">
    <property type="protein sequence ID" value="GCB82995.1"/>
    <property type="molecule type" value="Genomic_DNA"/>
</dbReference>
<protein>
    <submittedName>
        <fullName evidence="1">Uncharacterized protein</fullName>
    </submittedName>
</protein>
<feature type="non-terminal residue" evidence="1">
    <location>
        <position position="1"/>
    </location>
</feature>
<name>A0A401QC70_SCYTO</name>